<accession>A0ABQ3HWP2</accession>
<keyword evidence="2" id="KW-1185">Reference proteome</keyword>
<reference evidence="2" key="1">
    <citation type="journal article" date="2019" name="Int. J. Syst. Evol. Microbiol.">
        <title>The Global Catalogue of Microorganisms (GCM) 10K type strain sequencing project: providing services to taxonomists for standard genome sequencing and annotation.</title>
        <authorList>
            <consortium name="The Broad Institute Genomics Platform"/>
            <consortium name="The Broad Institute Genome Sequencing Center for Infectious Disease"/>
            <person name="Wu L."/>
            <person name="Ma J."/>
        </authorList>
    </citation>
    <scope>NUCLEOTIDE SEQUENCE [LARGE SCALE GENOMIC DNA]</scope>
    <source>
        <strain evidence="2">CGMCC 1.12966</strain>
    </source>
</reference>
<evidence type="ECO:0000313" key="2">
    <source>
        <dbReference type="Proteomes" id="UP000620550"/>
    </source>
</evidence>
<dbReference type="Proteomes" id="UP000620550">
    <property type="component" value="Unassembled WGS sequence"/>
</dbReference>
<protein>
    <submittedName>
        <fullName evidence="1">Uncharacterized protein</fullName>
    </submittedName>
</protein>
<dbReference type="EMBL" id="BNAF01000006">
    <property type="protein sequence ID" value="GHE35165.1"/>
    <property type="molecule type" value="Genomic_DNA"/>
</dbReference>
<sequence length="72" mass="8618">MERVHMPKIEEKQSLNKLMDDMSINEAFKVDAKPSYARQLQYRFKSHTNKRFRVWTKKGENNELLTFVGRTA</sequence>
<evidence type="ECO:0000313" key="1">
    <source>
        <dbReference type="EMBL" id="GHE35165.1"/>
    </source>
</evidence>
<dbReference type="RefSeq" id="WP_189626331.1">
    <property type="nucleotide sequence ID" value="NZ_BNAF01000006.1"/>
</dbReference>
<name>A0ABQ3HWP2_9SPHI</name>
<gene>
    <name evidence="1" type="ORF">GCM10017764_18010</name>
</gene>
<comment type="caution">
    <text evidence="1">The sequence shown here is derived from an EMBL/GenBank/DDBJ whole genome shotgun (WGS) entry which is preliminary data.</text>
</comment>
<proteinExistence type="predicted"/>
<organism evidence="1 2">
    <name type="scientific">Sphingobacterium griseoflavum</name>
    <dbReference type="NCBI Taxonomy" id="1474952"/>
    <lineage>
        <taxon>Bacteria</taxon>
        <taxon>Pseudomonadati</taxon>
        <taxon>Bacteroidota</taxon>
        <taxon>Sphingobacteriia</taxon>
        <taxon>Sphingobacteriales</taxon>
        <taxon>Sphingobacteriaceae</taxon>
        <taxon>Sphingobacterium</taxon>
    </lineage>
</organism>